<keyword evidence="3" id="KW-1185">Reference proteome</keyword>
<evidence type="ECO:0000256" key="1">
    <source>
        <dbReference type="SAM" id="MobiDB-lite"/>
    </source>
</evidence>
<dbReference type="EMBL" id="CAJOBZ010000070">
    <property type="protein sequence ID" value="CAF4946468.1"/>
    <property type="molecule type" value="Genomic_DNA"/>
</dbReference>
<name>A0A821XRY5_9NEOP</name>
<feature type="region of interest" description="Disordered" evidence="1">
    <location>
        <begin position="178"/>
        <end position="255"/>
    </location>
</feature>
<protein>
    <submittedName>
        <fullName evidence="2">Uncharacterized protein</fullName>
    </submittedName>
</protein>
<feature type="compositionally biased region" description="Basic and acidic residues" evidence="1">
    <location>
        <begin position="229"/>
        <end position="238"/>
    </location>
</feature>
<accession>A0A821XRY5</accession>
<feature type="compositionally biased region" description="Basic and acidic residues" evidence="1">
    <location>
        <begin position="305"/>
        <end position="315"/>
    </location>
</feature>
<feature type="region of interest" description="Disordered" evidence="1">
    <location>
        <begin position="277"/>
        <end position="315"/>
    </location>
</feature>
<organism evidence="2 3">
    <name type="scientific">Pieris macdunnoughi</name>
    <dbReference type="NCBI Taxonomy" id="345717"/>
    <lineage>
        <taxon>Eukaryota</taxon>
        <taxon>Metazoa</taxon>
        <taxon>Ecdysozoa</taxon>
        <taxon>Arthropoda</taxon>
        <taxon>Hexapoda</taxon>
        <taxon>Insecta</taxon>
        <taxon>Pterygota</taxon>
        <taxon>Neoptera</taxon>
        <taxon>Endopterygota</taxon>
        <taxon>Lepidoptera</taxon>
        <taxon>Glossata</taxon>
        <taxon>Ditrysia</taxon>
        <taxon>Papilionoidea</taxon>
        <taxon>Pieridae</taxon>
        <taxon>Pierinae</taxon>
        <taxon>Pieris</taxon>
    </lineage>
</organism>
<evidence type="ECO:0000313" key="3">
    <source>
        <dbReference type="Proteomes" id="UP000663880"/>
    </source>
</evidence>
<evidence type="ECO:0000313" key="2">
    <source>
        <dbReference type="EMBL" id="CAF4946468.1"/>
    </source>
</evidence>
<comment type="caution">
    <text evidence="2">The sequence shown here is derived from an EMBL/GenBank/DDBJ whole genome shotgun (WGS) entry which is preliminary data.</text>
</comment>
<dbReference type="AlphaFoldDB" id="A0A821XRY5"/>
<sequence length="315" mass="35248">MSLKKPKLLPKLPIAPLVSNLQRGTIEQLTRLLMYQNKYIGRITYLPQSAEEYFRRAIYIPFLDSLISDLQDRLSLDVLNLFQLSVFMPKSEYSNEDIETVKQLATDYTLLLDNTPVSVIVNEYRLWIPQSISNLIVSVATSWETLAANPGPSTMERDLAPISATAKQQATPSCYSFAEPASLQPSRSRSTDAHKKRHPPHQRRSLTPARPKKSPACNTTATAFQCAESSHRATDDVAHPLAPRPAPETSRHCTEPRAVCKIPRDPPTPLPFPHRAPNVTSSHRATDDAAHLTPQRRRRGAILFAERRQETSSAA</sequence>
<gene>
    <name evidence="2" type="ORF">PMACD_LOCUS15220</name>
</gene>
<feature type="compositionally biased region" description="Basic residues" evidence="1">
    <location>
        <begin position="194"/>
        <end position="204"/>
    </location>
</feature>
<proteinExistence type="predicted"/>
<reference evidence="2" key="1">
    <citation type="submission" date="2021-02" db="EMBL/GenBank/DDBJ databases">
        <authorList>
            <person name="Steward A R."/>
        </authorList>
    </citation>
    <scope>NUCLEOTIDE SEQUENCE</scope>
</reference>
<dbReference type="OrthoDB" id="7411356at2759"/>
<dbReference type="Proteomes" id="UP000663880">
    <property type="component" value="Unassembled WGS sequence"/>
</dbReference>